<gene>
    <name evidence="2" type="ORF">sh2_0054</name>
</gene>
<evidence type="ECO:0000256" key="1">
    <source>
        <dbReference type="SAM" id="Phobius"/>
    </source>
</evidence>
<dbReference type="InterPro" id="IPR035148">
    <property type="entry name" value="DUF5480"/>
</dbReference>
<evidence type="ECO:0000313" key="3">
    <source>
        <dbReference type="Proteomes" id="UP000201626"/>
    </source>
</evidence>
<keyword evidence="1" id="KW-0812">Transmembrane</keyword>
<dbReference type="OrthoDB" id="16244at10239"/>
<name>A0A1B1LKH1_9CAUD</name>
<evidence type="ECO:0000313" key="2">
    <source>
        <dbReference type="EMBL" id="ANS53186.1"/>
    </source>
</evidence>
<accession>A0A1B1LKH1</accession>
<feature type="transmembrane region" description="Helical" evidence="1">
    <location>
        <begin position="6"/>
        <end position="24"/>
    </location>
</feature>
<sequence>MKKDALFLLLTYVVAVPCVSYLILSSPWSVTSKVICLTWCWFACLSVVSLATLELLDTWNTTEKQDGLNRLAILAKKEKEILAGLNKTESQTSKGCPCGHSDCDGIMYH</sequence>
<dbReference type="Proteomes" id="UP000201626">
    <property type="component" value="Segment"/>
</dbReference>
<organism evidence="2 3">
    <name type="scientific">Citrobacter phage SH2</name>
    <dbReference type="NCBI Taxonomy" id="1805465"/>
    <lineage>
        <taxon>Viruses</taxon>
        <taxon>Duplodnaviria</taxon>
        <taxon>Heunggongvirae</taxon>
        <taxon>Uroviricota</taxon>
        <taxon>Caudoviricetes</taxon>
        <taxon>Autographivirales</taxon>
        <taxon>Autotranscriptaviridae</taxon>
        <taxon>Studiervirinae</taxon>
        <taxon>Teetrevirus</taxon>
        <taxon>Teetrevirus SH2</taxon>
    </lineage>
</organism>
<proteinExistence type="predicted"/>
<dbReference type="GeneID" id="29067278"/>
<dbReference type="Pfam" id="PF17576">
    <property type="entry name" value="DUF5480"/>
    <property type="match status" value="1"/>
</dbReference>
<feature type="transmembrane region" description="Helical" evidence="1">
    <location>
        <begin position="36"/>
        <end position="56"/>
    </location>
</feature>
<dbReference type="KEGG" id="vg:29067278"/>
<keyword evidence="3" id="KW-1185">Reference proteome</keyword>
<keyword evidence="1" id="KW-1133">Transmembrane helix</keyword>
<keyword evidence="1" id="KW-0472">Membrane</keyword>
<dbReference type="EMBL" id="KU687348">
    <property type="protein sequence ID" value="ANS53186.1"/>
    <property type="molecule type" value="Genomic_DNA"/>
</dbReference>
<dbReference type="RefSeq" id="YP_009289316.1">
    <property type="nucleotide sequence ID" value="NC_031092.1"/>
</dbReference>
<evidence type="ECO:0008006" key="4">
    <source>
        <dbReference type="Google" id="ProtNLM"/>
    </source>
</evidence>
<reference evidence="2 3" key="1">
    <citation type="submission" date="2016-02" db="EMBL/GenBank/DDBJ databases">
        <title>Characterization of five Podoviridae phages infecting Citrobacter freundii.</title>
        <authorList>
            <person name="Hamdi S."/>
            <person name="Rousseau G.M."/>
            <person name="Labrie S.J."/>
            <person name="Saied Kourda R."/>
            <person name="Tremblay D.M."/>
            <person name="Moineau S."/>
            <person name="Ben Slama K."/>
        </authorList>
    </citation>
    <scope>NUCLEOTIDE SEQUENCE [LARGE SCALE GENOMIC DNA]</scope>
</reference>
<protein>
    <recommendedName>
        <fullName evidence="4">Gene 4.2 protein</fullName>
    </recommendedName>
</protein>